<evidence type="ECO:0000256" key="10">
    <source>
        <dbReference type="ARBA" id="ARBA00042858"/>
    </source>
</evidence>
<dbReference type="InterPro" id="IPR017441">
    <property type="entry name" value="Protein_kinase_ATP_BS"/>
</dbReference>
<accession>A0AAD1UUR3</accession>
<evidence type="ECO:0000313" key="14">
    <source>
        <dbReference type="EMBL" id="CAI2372424.1"/>
    </source>
</evidence>
<comment type="similarity">
    <text evidence="1">Belongs to the protein kinase superfamily. CMGC Ser/Thr protein kinase family. CDC2/CDKX subfamily.</text>
</comment>
<evidence type="ECO:0000256" key="8">
    <source>
        <dbReference type="ARBA" id="ARBA00039612"/>
    </source>
</evidence>
<proteinExistence type="inferred from homology"/>
<dbReference type="PROSITE" id="PS00108">
    <property type="entry name" value="PROTEIN_KINASE_ST"/>
    <property type="match status" value="1"/>
</dbReference>
<dbReference type="GO" id="GO:0004674">
    <property type="term" value="F:protein serine/threonine kinase activity"/>
    <property type="evidence" value="ECO:0007669"/>
    <property type="project" value="UniProtKB-KW"/>
</dbReference>
<evidence type="ECO:0000256" key="9">
    <source>
        <dbReference type="ARBA" id="ARBA00041902"/>
    </source>
</evidence>
<comment type="caution">
    <text evidence="14">The sequence shown here is derived from an EMBL/GenBank/DDBJ whole genome shotgun (WGS) entry which is preliminary data.</text>
</comment>
<keyword evidence="5" id="KW-0418">Kinase</keyword>
<dbReference type="GO" id="GO:0005524">
    <property type="term" value="F:ATP binding"/>
    <property type="evidence" value="ECO:0007669"/>
    <property type="project" value="UniProtKB-UniRule"/>
</dbReference>
<keyword evidence="15" id="KW-1185">Reference proteome</keyword>
<comment type="subunit">
    <text evidence="7">May form a complex composed of at least the catalytic subunit CRK2 and a cyclin.</text>
</comment>
<dbReference type="InterPro" id="IPR050108">
    <property type="entry name" value="CDK"/>
</dbReference>
<name>A0AAD1UUR3_EUPCR</name>
<feature type="binding site" evidence="11">
    <location>
        <position position="41"/>
    </location>
    <ligand>
        <name>ATP</name>
        <dbReference type="ChEBI" id="CHEBI:30616"/>
    </ligand>
</feature>
<evidence type="ECO:0000256" key="11">
    <source>
        <dbReference type="PROSITE-ProRule" id="PRU10141"/>
    </source>
</evidence>
<keyword evidence="6 11" id="KW-0067">ATP-binding</keyword>
<evidence type="ECO:0000256" key="5">
    <source>
        <dbReference type="ARBA" id="ARBA00022777"/>
    </source>
</evidence>
<dbReference type="Gene3D" id="3.30.200.20">
    <property type="entry name" value="Phosphorylase Kinase, domain 1"/>
    <property type="match status" value="1"/>
</dbReference>
<dbReference type="GO" id="GO:0005634">
    <property type="term" value="C:nucleus"/>
    <property type="evidence" value="ECO:0007669"/>
    <property type="project" value="TreeGrafter"/>
</dbReference>
<dbReference type="FunFam" id="1.10.510.10:FF:000624">
    <property type="entry name" value="Mitogen-activated protein kinase"/>
    <property type="match status" value="1"/>
</dbReference>
<dbReference type="PROSITE" id="PS00107">
    <property type="entry name" value="PROTEIN_KINASE_ATP"/>
    <property type="match status" value="1"/>
</dbReference>
<dbReference type="InterPro" id="IPR011009">
    <property type="entry name" value="Kinase-like_dom_sf"/>
</dbReference>
<keyword evidence="4 11" id="KW-0547">Nucleotide-binding</keyword>
<dbReference type="PROSITE" id="PS50011">
    <property type="entry name" value="PROTEIN_KINASE_DOM"/>
    <property type="match status" value="1"/>
</dbReference>
<evidence type="ECO:0000256" key="12">
    <source>
        <dbReference type="RuleBase" id="RU000304"/>
    </source>
</evidence>
<dbReference type="Gene3D" id="1.10.510.10">
    <property type="entry name" value="Transferase(Phosphotransferase) domain 1"/>
    <property type="match status" value="1"/>
</dbReference>
<dbReference type="InterPro" id="IPR008271">
    <property type="entry name" value="Ser/Thr_kinase_AS"/>
</dbReference>
<evidence type="ECO:0000256" key="6">
    <source>
        <dbReference type="ARBA" id="ARBA00022840"/>
    </source>
</evidence>
<dbReference type="SUPFAM" id="SSF56112">
    <property type="entry name" value="Protein kinase-like (PK-like)"/>
    <property type="match status" value="1"/>
</dbReference>
<dbReference type="SMART" id="SM00220">
    <property type="entry name" value="S_TKc"/>
    <property type="match status" value="1"/>
</dbReference>
<dbReference type="AlphaFoldDB" id="A0AAD1UUR3"/>
<organism evidence="14 15">
    <name type="scientific">Euplotes crassus</name>
    <dbReference type="NCBI Taxonomy" id="5936"/>
    <lineage>
        <taxon>Eukaryota</taxon>
        <taxon>Sar</taxon>
        <taxon>Alveolata</taxon>
        <taxon>Ciliophora</taxon>
        <taxon>Intramacronucleata</taxon>
        <taxon>Spirotrichea</taxon>
        <taxon>Hypotrichia</taxon>
        <taxon>Euplotida</taxon>
        <taxon>Euplotidae</taxon>
        <taxon>Moneuplotes</taxon>
    </lineage>
</organism>
<evidence type="ECO:0000313" key="15">
    <source>
        <dbReference type="Proteomes" id="UP001295684"/>
    </source>
</evidence>
<evidence type="ECO:0000256" key="1">
    <source>
        <dbReference type="ARBA" id="ARBA00006485"/>
    </source>
</evidence>
<gene>
    <name evidence="14" type="ORF">ECRASSUSDP1_LOCUS13754</name>
</gene>
<evidence type="ECO:0000256" key="3">
    <source>
        <dbReference type="ARBA" id="ARBA00022679"/>
    </source>
</evidence>
<feature type="domain" description="Protein kinase" evidence="13">
    <location>
        <begin position="11"/>
        <end position="303"/>
    </location>
</feature>
<evidence type="ECO:0000256" key="4">
    <source>
        <dbReference type="ARBA" id="ARBA00022741"/>
    </source>
</evidence>
<dbReference type="PANTHER" id="PTHR24056">
    <property type="entry name" value="CELL DIVISION PROTEIN KINASE"/>
    <property type="match status" value="1"/>
</dbReference>
<sequence length="330" mass="37972">MTEFTPVKHGRSLAKKLGEGTFGTVFLAYDDVEKEYVAIKKIKLKKFDEGVPKDVIREIEALKWLRGNPNIIELKAVFLDEDCIVLVLELLEFDLFDYIKFWKTNEGDEEKRMKEIQRIMYMLISAVHQCHMNNIMHRDIKPSNIMFDKSGKLKLIDFGLARVSVPDESLPERVMSLEIGTRWYKAPEVLLGAKDYDKSIDIWAIGCIFGELLGNKTLFKGCNDIEQIVMVIKTIGTPNDTTWPNFKNLPDFPKLIFPKSEGTSMKDIFPEYEGVITDFLQDLLTLNPENRLLTSEALKNKYFTDDPPREEDCYIDLPSMDGEGEDSFEA</sequence>
<evidence type="ECO:0000259" key="13">
    <source>
        <dbReference type="PROSITE" id="PS50011"/>
    </source>
</evidence>
<dbReference type="EMBL" id="CAMPGE010013710">
    <property type="protein sequence ID" value="CAI2372424.1"/>
    <property type="molecule type" value="Genomic_DNA"/>
</dbReference>
<dbReference type="InterPro" id="IPR000719">
    <property type="entry name" value="Prot_kinase_dom"/>
</dbReference>
<protein>
    <recommendedName>
        <fullName evidence="8">Cyclin-dependent kinase 2 homolog</fullName>
    </recommendedName>
    <alternativeName>
        <fullName evidence="9">Cell division control protein 2 homolog</fullName>
    </alternativeName>
    <alternativeName>
        <fullName evidence="10">cdc2-related kinase 2</fullName>
    </alternativeName>
</protein>
<evidence type="ECO:0000256" key="2">
    <source>
        <dbReference type="ARBA" id="ARBA00022527"/>
    </source>
</evidence>
<evidence type="ECO:0000256" key="7">
    <source>
        <dbReference type="ARBA" id="ARBA00038543"/>
    </source>
</evidence>
<keyword evidence="3" id="KW-0808">Transferase</keyword>
<reference evidence="14" key="1">
    <citation type="submission" date="2023-07" db="EMBL/GenBank/DDBJ databases">
        <authorList>
            <consortium name="AG Swart"/>
            <person name="Singh M."/>
            <person name="Singh A."/>
            <person name="Seah K."/>
            <person name="Emmerich C."/>
        </authorList>
    </citation>
    <scope>NUCLEOTIDE SEQUENCE</scope>
    <source>
        <strain evidence="14">DP1</strain>
    </source>
</reference>
<dbReference type="Pfam" id="PF00069">
    <property type="entry name" value="Pkinase"/>
    <property type="match status" value="1"/>
</dbReference>
<keyword evidence="2 12" id="KW-0723">Serine/threonine-protein kinase</keyword>
<dbReference type="Proteomes" id="UP001295684">
    <property type="component" value="Unassembled WGS sequence"/>
</dbReference>